<feature type="transmembrane region" description="Helical" evidence="7">
    <location>
        <begin position="311"/>
        <end position="331"/>
    </location>
</feature>
<feature type="transmembrane region" description="Helical" evidence="7">
    <location>
        <begin position="79"/>
        <end position="100"/>
    </location>
</feature>
<accession>A0ABT4X668</accession>
<dbReference type="InterPro" id="IPR011701">
    <property type="entry name" value="MFS"/>
</dbReference>
<feature type="transmembrane region" description="Helical" evidence="7">
    <location>
        <begin position="47"/>
        <end position="67"/>
    </location>
</feature>
<dbReference type="InterPro" id="IPR036259">
    <property type="entry name" value="MFS_trans_sf"/>
</dbReference>
<dbReference type="SUPFAM" id="SSF103473">
    <property type="entry name" value="MFS general substrate transporter"/>
    <property type="match status" value="1"/>
</dbReference>
<comment type="caution">
    <text evidence="9">The sequence shown here is derived from an EMBL/GenBank/DDBJ whole genome shotgun (WGS) entry which is preliminary data.</text>
</comment>
<evidence type="ECO:0000256" key="6">
    <source>
        <dbReference type="ARBA" id="ARBA00023136"/>
    </source>
</evidence>
<organism evidence="9 10">
    <name type="scientific">Bacillus changyiensis</name>
    <dbReference type="NCBI Taxonomy" id="3004103"/>
    <lineage>
        <taxon>Bacteria</taxon>
        <taxon>Bacillati</taxon>
        <taxon>Bacillota</taxon>
        <taxon>Bacilli</taxon>
        <taxon>Bacillales</taxon>
        <taxon>Bacillaceae</taxon>
        <taxon>Bacillus</taxon>
    </lineage>
</organism>
<evidence type="ECO:0000256" key="1">
    <source>
        <dbReference type="ARBA" id="ARBA00004651"/>
    </source>
</evidence>
<proteinExistence type="predicted"/>
<dbReference type="Pfam" id="PF07690">
    <property type="entry name" value="MFS_1"/>
    <property type="match status" value="1"/>
</dbReference>
<protein>
    <submittedName>
        <fullName evidence="9">MFS transporter</fullName>
    </submittedName>
</protein>
<feature type="domain" description="Major facilitator superfamily (MFS) profile" evidence="8">
    <location>
        <begin position="222"/>
        <end position="411"/>
    </location>
</feature>
<evidence type="ECO:0000256" key="5">
    <source>
        <dbReference type="ARBA" id="ARBA00022989"/>
    </source>
</evidence>
<dbReference type="EMBL" id="JAQKAB010000010">
    <property type="protein sequence ID" value="MDA7027781.1"/>
    <property type="molecule type" value="Genomic_DNA"/>
</dbReference>
<keyword evidence="4 7" id="KW-0812">Transmembrane</keyword>
<evidence type="ECO:0000256" key="7">
    <source>
        <dbReference type="SAM" id="Phobius"/>
    </source>
</evidence>
<keyword evidence="3" id="KW-1003">Cell membrane</keyword>
<dbReference type="InterPro" id="IPR020846">
    <property type="entry name" value="MFS_dom"/>
</dbReference>
<name>A0ABT4X668_9BACI</name>
<evidence type="ECO:0000313" key="10">
    <source>
        <dbReference type="Proteomes" id="UP001211894"/>
    </source>
</evidence>
<dbReference type="CDD" id="cd06173">
    <property type="entry name" value="MFS_MefA_like"/>
    <property type="match status" value="1"/>
</dbReference>
<feature type="transmembrane region" description="Helical" evidence="7">
    <location>
        <begin position="289"/>
        <end position="305"/>
    </location>
</feature>
<keyword evidence="6 7" id="KW-0472">Membrane</keyword>
<feature type="transmembrane region" description="Helical" evidence="7">
    <location>
        <begin position="16"/>
        <end position="41"/>
    </location>
</feature>
<feature type="transmembrane region" description="Helical" evidence="7">
    <location>
        <begin position="174"/>
        <end position="191"/>
    </location>
</feature>
<feature type="transmembrane region" description="Helical" evidence="7">
    <location>
        <begin position="225"/>
        <end position="248"/>
    </location>
</feature>
<evidence type="ECO:0000256" key="2">
    <source>
        <dbReference type="ARBA" id="ARBA00022448"/>
    </source>
</evidence>
<dbReference type="PROSITE" id="PS50850">
    <property type="entry name" value="MFS"/>
    <property type="match status" value="1"/>
</dbReference>
<dbReference type="PANTHER" id="PTHR23513">
    <property type="entry name" value="INTEGRAL MEMBRANE EFFLUX PROTEIN-RELATED"/>
    <property type="match status" value="1"/>
</dbReference>
<keyword evidence="10" id="KW-1185">Reference proteome</keyword>
<reference evidence="9 10" key="1">
    <citation type="submission" date="2023-01" db="EMBL/GenBank/DDBJ databases">
        <title>Bacillus changyiensis sp. nov., isolated from a coastal deposit.</title>
        <authorList>
            <person name="Xiao G."/>
            <person name="Lai Q."/>
            <person name="Hu Z."/>
            <person name="Shao Z."/>
        </authorList>
    </citation>
    <scope>NUCLEOTIDE SEQUENCE [LARGE SCALE GENOMIC DNA]</scope>
    <source>
        <strain evidence="9 10">CLL-7-23</strain>
    </source>
</reference>
<feature type="transmembrane region" description="Helical" evidence="7">
    <location>
        <begin position="151"/>
        <end position="168"/>
    </location>
</feature>
<dbReference type="PANTHER" id="PTHR23513:SF6">
    <property type="entry name" value="MAJOR FACILITATOR SUPERFAMILY ASSOCIATED DOMAIN-CONTAINING PROTEIN"/>
    <property type="match status" value="1"/>
</dbReference>
<sequence length="411" mass="45784">MFKPYQEIFKIHGFPYVFCGLLFSRLGGWMWGSGLILFVLYVFDSPLLSGTAVIFGTVPSILFSPFAGTMIDRYDIKKVIVASQFFAVIIMLFIPFFFSINLLSFQLFLVLITFISLMRPFANVAFRYLLPQIIPEKNWDQVNALDGITQELSVILGPAVVGILISIFDANTAIIGIALCWAVGGASVFFVKKLEKPSAKKSQSNLLSESWLGLKYLWKNPVLRGLALCMPFYTMTFGVLNVCLPILVEERLLWEKAAVGIFWSVIGTASLLSNIYFGRFHTEGKERNNLALGMFISLIGFAIVAFSENIFIILCGLLLIGSVQGLVDINLLSLRQRSTDANWYGRIFSMLGMMLGFGTPIGSSLAGFTLTYSLTFTLLIPVFTGLFAVLICMISIPRQTVKQKDVYYTES</sequence>
<feature type="transmembrane region" description="Helical" evidence="7">
    <location>
        <begin position="106"/>
        <end position="130"/>
    </location>
</feature>
<dbReference type="Proteomes" id="UP001211894">
    <property type="component" value="Unassembled WGS sequence"/>
</dbReference>
<keyword evidence="2" id="KW-0813">Transport</keyword>
<feature type="transmembrane region" description="Helical" evidence="7">
    <location>
        <begin position="260"/>
        <end position="277"/>
    </location>
</feature>
<keyword evidence="5 7" id="KW-1133">Transmembrane helix</keyword>
<feature type="transmembrane region" description="Helical" evidence="7">
    <location>
        <begin position="372"/>
        <end position="394"/>
    </location>
</feature>
<evidence type="ECO:0000256" key="4">
    <source>
        <dbReference type="ARBA" id="ARBA00022692"/>
    </source>
</evidence>
<gene>
    <name evidence="9" type="ORF">PJ311_14465</name>
</gene>
<dbReference type="RefSeq" id="WP_271341603.1">
    <property type="nucleotide sequence ID" value="NZ_JAQKAB010000010.1"/>
</dbReference>
<evidence type="ECO:0000313" key="9">
    <source>
        <dbReference type="EMBL" id="MDA7027781.1"/>
    </source>
</evidence>
<evidence type="ECO:0000259" key="8">
    <source>
        <dbReference type="PROSITE" id="PS50850"/>
    </source>
</evidence>
<comment type="subcellular location">
    <subcellularLocation>
        <location evidence="1">Cell membrane</location>
        <topology evidence="1">Multi-pass membrane protein</topology>
    </subcellularLocation>
</comment>
<feature type="transmembrane region" description="Helical" evidence="7">
    <location>
        <begin position="343"/>
        <end position="366"/>
    </location>
</feature>
<evidence type="ECO:0000256" key="3">
    <source>
        <dbReference type="ARBA" id="ARBA00022475"/>
    </source>
</evidence>
<dbReference type="Gene3D" id="1.20.1250.20">
    <property type="entry name" value="MFS general substrate transporter like domains"/>
    <property type="match status" value="1"/>
</dbReference>